<proteinExistence type="predicted"/>
<dbReference type="EMBL" id="BGZK01000502">
    <property type="protein sequence ID" value="GBP47464.1"/>
    <property type="molecule type" value="Genomic_DNA"/>
</dbReference>
<name>A0A4C1WBD4_EUMVA</name>
<dbReference type="Proteomes" id="UP000299102">
    <property type="component" value="Unassembled WGS sequence"/>
</dbReference>
<accession>A0A4C1WBD4</accession>
<organism evidence="1 2">
    <name type="scientific">Eumeta variegata</name>
    <name type="common">Bagworm moth</name>
    <name type="synonym">Eumeta japonica</name>
    <dbReference type="NCBI Taxonomy" id="151549"/>
    <lineage>
        <taxon>Eukaryota</taxon>
        <taxon>Metazoa</taxon>
        <taxon>Ecdysozoa</taxon>
        <taxon>Arthropoda</taxon>
        <taxon>Hexapoda</taxon>
        <taxon>Insecta</taxon>
        <taxon>Pterygota</taxon>
        <taxon>Neoptera</taxon>
        <taxon>Endopterygota</taxon>
        <taxon>Lepidoptera</taxon>
        <taxon>Glossata</taxon>
        <taxon>Ditrysia</taxon>
        <taxon>Tineoidea</taxon>
        <taxon>Psychidae</taxon>
        <taxon>Oiketicinae</taxon>
        <taxon>Eumeta</taxon>
    </lineage>
</organism>
<reference evidence="1 2" key="1">
    <citation type="journal article" date="2019" name="Commun. Biol.">
        <title>The bagworm genome reveals a unique fibroin gene that provides high tensile strength.</title>
        <authorList>
            <person name="Kono N."/>
            <person name="Nakamura H."/>
            <person name="Ohtoshi R."/>
            <person name="Tomita M."/>
            <person name="Numata K."/>
            <person name="Arakawa K."/>
        </authorList>
    </citation>
    <scope>NUCLEOTIDE SEQUENCE [LARGE SCALE GENOMIC DNA]</scope>
</reference>
<keyword evidence="2" id="KW-1185">Reference proteome</keyword>
<evidence type="ECO:0000313" key="1">
    <source>
        <dbReference type="EMBL" id="GBP47464.1"/>
    </source>
</evidence>
<evidence type="ECO:0000313" key="2">
    <source>
        <dbReference type="Proteomes" id="UP000299102"/>
    </source>
</evidence>
<protein>
    <submittedName>
        <fullName evidence="1">Uncharacterized protein</fullName>
    </submittedName>
</protein>
<gene>
    <name evidence="1" type="ORF">EVAR_86381_1</name>
</gene>
<dbReference type="AlphaFoldDB" id="A0A4C1WBD4"/>
<sequence length="95" mass="10437">MGENCSYLILIDSIEDLGPSAAYGSDGSRTAIVSFLSPQLSVYVTLTELKFIVGARRAVNTSAVISWGQKVSPLYRANKNRLLRRGRRPIARPPE</sequence>
<comment type="caution">
    <text evidence="1">The sequence shown here is derived from an EMBL/GenBank/DDBJ whole genome shotgun (WGS) entry which is preliminary data.</text>
</comment>